<dbReference type="Pfam" id="PF00571">
    <property type="entry name" value="CBS"/>
    <property type="match status" value="2"/>
</dbReference>
<dbReference type="Proteomes" id="UP000199337">
    <property type="component" value="Unassembled WGS sequence"/>
</dbReference>
<evidence type="ECO:0000256" key="1">
    <source>
        <dbReference type="ARBA" id="ARBA00023122"/>
    </source>
</evidence>
<dbReference type="AlphaFoldDB" id="A0A1I3A067"/>
<feature type="domain" description="CBS" evidence="3">
    <location>
        <begin position="13"/>
        <end position="86"/>
    </location>
</feature>
<keyword evidence="1 2" id="KW-0129">CBS domain</keyword>
<dbReference type="STRING" id="341036.SAMN05660649_05182"/>
<evidence type="ECO:0000256" key="2">
    <source>
        <dbReference type="PROSITE-ProRule" id="PRU00703"/>
    </source>
</evidence>
<reference evidence="5" key="1">
    <citation type="submission" date="2016-10" db="EMBL/GenBank/DDBJ databases">
        <authorList>
            <person name="Varghese N."/>
            <person name="Submissions S."/>
        </authorList>
    </citation>
    <scope>NUCLEOTIDE SEQUENCE [LARGE SCALE GENOMIC DNA]</scope>
    <source>
        <strain evidence="5">DSM 17038</strain>
    </source>
</reference>
<dbReference type="InterPro" id="IPR000644">
    <property type="entry name" value="CBS_dom"/>
</dbReference>
<evidence type="ECO:0000313" key="5">
    <source>
        <dbReference type="Proteomes" id="UP000199337"/>
    </source>
</evidence>
<organism evidence="4 5">
    <name type="scientific">Desulfotruncus arcticus DSM 17038</name>
    <dbReference type="NCBI Taxonomy" id="1121424"/>
    <lineage>
        <taxon>Bacteria</taxon>
        <taxon>Bacillati</taxon>
        <taxon>Bacillota</taxon>
        <taxon>Clostridia</taxon>
        <taxon>Eubacteriales</taxon>
        <taxon>Desulfallaceae</taxon>
        <taxon>Desulfotruncus</taxon>
    </lineage>
</organism>
<gene>
    <name evidence="4" type="ORF">SAMN05660649_05182</name>
</gene>
<name>A0A1I3A067_9FIRM</name>
<dbReference type="InterPro" id="IPR051257">
    <property type="entry name" value="Diverse_CBS-Domain"/>
</dbReference>
<proteinExistence type="predicted"/>
<dbReference type="SUPFAM" id="SSF54631">
    <property type="entry name" value="CBS-domain pair"/>
    <property type="match status" value="1"/>
</dbReference>
<accession>A0A1I3A067</accession>
<evidence type="ECO:0000259" key="3">
    <source>
        <dbReference type="PROSITE" id="PS51371"/>
    </source>
</evidence>
<dbReference type="InterPro" id="IPR046342">
    <property type="entry name" value="CBS_dom_sf"/>
</dbReference>
<dbReference type="PANTHER" id="PTHR43080">
    <property type="entry name" value="CBS DOMAIN-CONTAINING PROTEIN CBSX3, MITOCHONDRIAL"/>
    <property type="match status" value="1"/>
</dbReference>
<dbReference type="EMBL" id="FOOX01000050">
    <property type="protein sequence ID" value="SFH43280.1"/>
    <property type="molecule type" value="Genomic_DNA"/>
</dbReference>
<dbReference type="SMART" id="SM00116">
    <property type="entry name" value="CBS"/>
    <property type="match status" value="2"/>
</dbReference>
<dbReference type="PANTHER" id="PTHR43080:SF2">
    <property type="entry name" value="CBS DOMAIN-CONTAINING PROTEIN"/>
    <property type="match status" value="1"/>
</dbReference>
<dbReference type="RefSeq" id="WP_165613726.1">
    <property type="nucleotide sequence ID" value="NZ_FOOX01000050.1"/>
</dbReference>
<dbReference type="Gene3D" id="3.10.580.10">
    <property type="entry name" value="CBS-domain"/>
    <property type="match status" value="1"/>
</dbReference>
<sequence length="176" mass="19775">MSDQPEKRVTDIMIPLRSYKIISKSCKIEDAVKVLYRAYSQRTKGGAGHRSVIVCDDYGNPVGLITFRSVLQALEPFFAKAQNLSVPVFWEGLFSERCRSEAVKSVEEIMHPISLITLDANDTLIKAAHAMIKHKLGTLPVIKNNRIVGMVRVNEVFEEVHNCMINVEDMENAVIS</sequence>
<protein>
    <submittedName>
        <fullName evidence="4">CBS domain-containing protein</fullName>
    </submittedName>
</protein>
<dbReference type="CDD" id="cd02205">
    <property type="entry name" value="CBS_pair_SF"/>
    <property type="match status" value="1"/>
</dbReference>
<keyword evidence="5" id="KW-1185">Reference proteome</keyword>
<evidence type="ECO:0000313" key="4">
    <source>
        <dbReference type="EMBL" id="SFH43280.1"/>
    </source>
</evidence>
<dbReference type="PROSITE" id="PS51371">
    <property type="entry name" value="CBS"/>
    <property type="match status" value="2"/>
</dbReference>
<feature type="domain" description="CBS" evidence="3">
    <location>
        <begin position="110"/>
        <end position="170"/>
    </location>
</feature>